<keyword evidence="11" id="KW-1185">Reference proteome</keyword>
<keyword evidence="7 9" id="KW-0496">Mitochondrion</keyword>
<accession>A0A397GSI1</accession>
<evidence type="ECO:0000256" key="2">
    <source>
        <dbReference type="ARBA" id="ARBA00006416"/>
    </source>
</evidence>
<protein>
    <recommendedName>
        <fullName evidence="9">Mitochondrial pyruvate carrier</fullName>
    </recommendedName>
</protein>
<gene>
    <name evidence="10" type="ORF">Glove_437g35</name>
</gene>
<dbReference type="GO" id="GO:0006850">
    <property type="term" value="P:pyruvate import into mitochondria"/>
    <property type="evidence" value="ECO:0007669"/>
    <property type="project" value="InterPro"/>
</dbReference>
<evidence type="ECO:0000256" key="9">
    <source>
        <dbReference type="RuleBase" id="RU363100"/>
    </source>
</evidence>
<dbReference type="OrthoDB" id="869189at2759"/>
<evidence type="ECO:0000256" key="3">
    <source>
        <dbReference type="ARBA" id="ARBA00022448"/>
    </source>
</evidence>
<dbReference type="EMBL" id="PQFF01000385">
    <property type="protein sequence ID" value="RHZ53775.1"/>
    <property type="molecule type" value="Genomic_DNA"/>
</dbReference>
<comment type="similarity">
    <text evidence="2 9">Belongs to the mitochondrial pyruvate carrier (MPC) (TC 2.A.105) family.</text>
</comment>
<reference evidence="10 11" key="1">
    <citation type="submission" date="2018-08" db="EMBL/GenBank/DDBJ databases">
        <title>Genome and evolution of the arbuscular mycorrhizal fungus Diversispora epigaea (formerly Glomus versiforme) and its bacterial endosymbionts.</title>
        <authorList>
            <person name="Sun X."/>
            <person name="Fei Z."/>
            <person name="Harrison M."/>
        </authorList>
    </citation>
    <scope>NUCLEOTIDE SEQUENCE [LARGE SCALE GENOMIC DNA]</scope>
    <source>
        <strain evidence="10 11">IT104</strain>
    </source>
</reference>
<evidence type="ECO:0000313" key="11">
    <source>
        <dbReference type="Proteomes" id="UP000266861"/>
    </source>
</evidence>
<dbReference type="Proteomes" id="UP000266861">
    <property type="component" value="Unassembled WGS sequence"/>
</dbReference>
<comment type="function">
    <text evidence="9">Mediates the uptake of pyruvate into mitochondria.</text>
</comment>
<keyword evidence="4" id="KW-0812">Transmembrane</keyword>
<sequence>MTTGVTSFSSSKIQRLINHPAGPKTIHFWAPLMKWGLVIAGLSDLKRPAESLSVSQNVALTATGLIWSRYSTQIIPINYPLLSVNLFLAGTGVTQLFRIYRYRQNQSKSSVNVTTTKNSKTYVFNM</sequence>
<keyword evidence="8" id="KW-0472">Membrane</keyword>
<proteinExistence type="inferred from homology"/>
<dbReference type="STRING" id="1348612.A0A397GSI1"/>
<evidence type="ECO:0000256" key="7">
    <source>
        <dbReference type="ARBA" id="ARBA00023128"/>
    </source>
</evidence>
<dbReference type="InterPro" id="IPR005336">
    <property type="entry name" value="MPC"/>
</dbReference>
<evidence type="ECO:0000256" key="6">
    <source>
        <dbReference type="ARBA" id="ARBA00022989"/>
    </source>
</evidence>
<dbReference type="PANTHER" id="PTHR14154">
    <property type="entry name" value="UPF0041 BRAIN PROTEIN 44-RELATED"/>
    <property type="match status" value="1"/>
</dbReference>
<evidence type="ECO:0000256" key="5">
    <source>
        <dbReference type="ARBA" id="ARBA00022792"/>
    </source>
</evidence>
<evidence type="ECO:0000313" key="10">
    <source>
        <dbReference type="EMBL" id="RHZ53775.1"/>
    </source>
</evidence>
<dbReference type="GO" id="GO:0005743">
    <property type="term" value="C:mitochondrial inner membrane"/>
    <property type="evidence" value="ECO:0007669"/>
    <property type="project" value="UniProtKB-SubCell"/>
</dbReference>
<comment type="caution">
    <text evidence="10">The sequence shown here is derived from an EMBL/GenBank/DDBJ whole genome shotgun (WGS) entry which is preliminary data.</text>
</comment>
<keyword evidence="6" id="KW-1133">Transmembrane helix</keyword>
<name>A0A397GSI1_9GLOM</name>
<dbReference type="Pfam" id="PF03650">
    <property type="entry name" value="MPC"/>
    <property type="match status" value="1"/>
</dbReference>
<organism evidence="10 11">
    <name type="scientific">Diversispora epigaea</name>
    <dbReference type="NCBI Taxonomy" id="1348612"/>
    <lineage>
        <taxon>Eukaryota</taxon>
        <taxon>Fungi</taxon>
        <taxon>Fungi incertae sedis</taxon>
        <taxon>Mucoromycota</taxon>
        <taxon>Glomeromycotina</taxon>
        <taxon>Glomeromycetes</taxon>
        <taxon>Diversisporales</taxon>
        <taxon>Diversisporaceae</taxon>
        <taxon>Diversispora</taxon>
    </lineage>
</organism>
<keyword evidence="3 9" id="KW-0813">Transport</keyword>
<evidence type="ECO:0000256" key="8">
    <source>
        <dbReference type="ARBA" id="ARBA00023136"/>
    </source>
</evidence>
<evidence type="ECO:0000256" key="1">
    <source>
        <dbReference type="ARBA" id="ARBA00004448"/>
    </source>
</evidence>
<dbReference type="AlphaFoldDB" id="A0A397GSI1"/>
<keyword evidence="5 9" id="KW-0999">Mitochondrion inner membrane</keyword>
<comment type="subcellular location">
    <subcellularLocation>
        <location evidence="1 9">Mitochondrion inner membrane</location>
        <topology evidence="1 9">Multi-pass membrane protein</topology>
    </subcellularLocation>
</comment>
<evidence type="ECO:0000256" key="4">
    <source>
        <dbReference type="ARBA" id="ARBA00022692"/>
    </source>
</evidence>